<evidence type="ECO:0000313" key="1">
    <source>
        <dbReference type="EMBL" id="GBM68389.1"/>
    </source>
</evidence>
<proteinExistence type="predicted"/>
<dbReference type="EMBL" id="BGPR01002138">
    <property type="protein sequence ID" value="GBM68389.1"/>
    <property type="molecule type" value="Genomic_DNA"/>
</dbReference>
<sequence>MNSSSPTYKTGTVRLDSLYYALYSREATTCGRFEGMSLISLGRIDGFIFSLLSMRVAPYLWEQGELEDLGWVESVASRCHHLLER</sequence>
<comment type="caution">
    <text evidence="1">The sequence shown here is derived from an EMBL/GenBank/DDBJ whole genome shotgun (WGS) entry which is preliminary data.</text>
</comment>
<protein>
    <submittedName>
        <fullName evidence="1">Uncharacterized protein</fullName>
    </submittedName>
</protein>
<gene>
    <name evidence="1" type="ORF">AVEN_210462_1</name>
</gene>
<reference evidence="1 2" key="1">
    <citation type="journal article" date="2019" name="Sci. Rep.">
        <title>Orb-weaving spider Araneus ventricosus genome elucidates the spidroin gene catalogue.</title>
        <authorList>
            <person name="Kono N."/>
            <person name="Nakamura H."/>
            <person name="Ohtoshi R."/>
            <person name="Moran D.A.P."/>
            <person name="Shinohara A."/>
            <person name="Yoshida Y."/>
            <person name="Fujiwara M."/>
            <person name="Mori M."/>
            <person name="Tomita M."/>
            <person name="Arakawa K."/>
        </authorList>
    </citation>
    <scope>NUCLEOTIDE SEQUENCE [LARGE SCALE GENOMIC DNA]</scope>
</reference>
<dbReference type="Proteomes" id="UP000499080">
    <property type="component" value="Unassembled WGS sequence"/>
</dbReference>
<accession>A0A4Y2HTP4</accession>
<organism evidence="1 2">
    <name type="scientific">Araneus ventricosus</name>
    <name type="common">Orbweaver spider</name>
    <name type="synonym">Epeira ventricosa</name>
    <dbReference type="NCBI Taxonomy" id="182803"/>
    <lineage>
        <taxon>Eukaryota</taxon>
        <taxon>Metazoa</taxon>
        <taxon>Ecdysozoa</taxon>
        <taxon>Arthropoda</taxon>
        <taxon>Chelicerata</taxon>
        <taxon>Arachnida</taxon>
        <taxon>Araneae</taxon>
        <taxon>Araneomorphae</taxon>
        <taxon>Entelegynae</taxon>
        <taxon>Araneoidea</taxon>
        <taxon>Araneidae</taxon>
        <taxon>Araneus</taxon>
    </lineage>
</organism>
<dbReference type="AlphaFoldDB" id="A0A4Y2HTP4"/>
<evidence type="ECO:0000313" key="2">
    <source>
        <dbReference type="Proteomes" id="UP000499080"/>
    </source>
</evidence>
<name>A0A4Y2HTP4_ARAVE</name>
<keyword evidence="2" id="KW-1185">Reference proteome</keyword>